<dbReference type="PANTHER" id="PTHR43687:SF1">
    <property type="entry name" value="FERREDOXIN III"/>
    <property type="match status" value="1"/>
</dbReference>
<keyword evidence="3" id="KW-0408">Iron</keyword>
<evidence type="ECO:0000256" key="1">
    <source>
        <dbReference type="ARBA" id="ARBA00022485"/>
    </source>
</evidence>
<dbReference type="AlphaFoldDB" id="A0A1H1N202"/>
<evidence type="ECO:0000313" key="6">
    <source>
        <dbReference type="EMBL" id="SDR93161.1"/>
    </source>
</evidence>
<dbReference type="GO" id="GO:0046872">
    <property type="term" value="F:metal ion binding"/>
    <property type="evidence" value="ECO:0007669"/>
    <property type="project" value="UniProtKB-KW"/>
</dbReference>
<keyword evidence="4" id="KW-0411">Iron-sulfur</keyword>
<dbReference type="PROSITE" id="PS51379">
    <property type="entry name" value="4FE4S_FER_2"/>
    <property type="match status" value="4"/>
</dbReference>
<feature type="domain" description="4Fe-4S ferredoxin-type" evidence="5">
    <location>
        <begin position="116"/>
        <end position="145"/>
    </location>
</feature>
<feature type="domain" description="4Fe-4S ferredoxin-type" evidence="5">
    <location>
        <begin position="72"/>
        <end position="101"/>
    </location>
</feature>
<dbReference type="OrthoDB" id="9770306at2"/>
<feature type="domain" description="4Fe-4S ferredoxin-type" evidence="5">
    <location>
        <begin position="146"/>
        <end position="175"/>
    </location>
</feature>
<evidence type="ECO:0000256" key="3">
    <source>
        <dbReference type="ARBA" id="ARBA00023004"/>
    </source>
</evidence>
<evidence type="ECO:0000259" key="5">
    <source>
        <dbReference type="PROSITE" id="PS51379"/>
    </source>
</evidence>
<accession>A0A1H1N202</accession>
<protein>
    <submittedName>
        <fullName evidence="6">4Fe-4S dicluster domain-containing protein</fullName>
    </submittedName>
</protein>
<dbReference type="InterPro" id="IPR017900">
    <property type="entry name" value="4Fe4S_Fe_S_CS"/>
</dbReference>
<dbReference type="Pfam" id="PF12838">
    <property type="entry name" value="Fer4_7"/>
    <property type="match status" value="1"/>
</dbReference>
<dbReference type="InterPro" id="IPR050572">
    <property type="entry name" value="Fe-S_Ferredoxin"/>
</dbReference>
<dbReference type="GO" id="GO:0051539">
    <property type="term" value="F:4 iron, 4 sulfur cluster binding"/>
    <property type="evidence" value="ECO:0007669"/>
    <property type="project" value="UniProtKB-KW"/>
</dbReference>
<dbReference type="Proteomes" id="UP000199480">
    <property type="component" value="Chromosome I"/>
</dbReference>
<dbReference type="EMBL" id="LT629759">
    <property type="protein sequence ID" value="SDR93161.1"/>
    <property type="molecule type" value="Genomic_DNA"/>
</dbReference>
<feature type="domain" description="4Fe-4S ferredoxin-type" evidence="5">
    <location>
        <begin position="38"/>
        <end position="70"/>
    </location>
</feature>
<dbReference type="SUPFAM" id="SSF54862">
    <property type="entry name" value="4Fe-4S ferredoxins"/>
    <property type="match status" value="1"/>
</dbReference>
<dbReference type="Gene3D" id="3.30.70.20">
    <property type="match status" value="2"/>
</dbReference>
<keyword evidence="2" id="KW-0479">Metal-binding</keyword>
<evidence type="ECO:0000256" key="4">
    <source>
        <dbReference type="ARBA" id="ARBA00023014"/>
    </source>
</evidence>
<gene>
    <name evidence="6" type="ORF">SAMN04489857_1670</name>
</gene>
<organism evidence="6 7">
    <name type="scientific">Parafannyhessea umbonata</name>
    <dbReference type="NCBI Taxonomy" id="604330"/>
    <lineage>
        <taxon>Bacteria</taxon>
        <taxon>Bacillati</taxon>
        <taxon>Actinomycetota</taxon>
        <taxon>Coriobacteriia</taxon>
        <taxon>Coriobacteriales</taxon>
        <taxon>Atopobiaceae</taxon>
        <taxon>Parafannyhessea</taxon>
    </lineage>
</organism>
<evidence type="ECO:0000256" key="2">
    <source>
        <dbReference type="ARBA" id="ARBA00022723"/>
    </source>
</evidence>
<proteinExistence type="predicted"/>
<dbReference type="CDD" id="cd10549">
    <property type="entry name" value="MtMvhB_like"/>
    <property type="match status" value="1"/>
</dbReference>
<sequence>MAKRMPRVACVHCVGGTALLDGIVREGLPHDCAAIKAAHPEGIGVCSWGCLGGGSCEAACPFGAIHVDAERHVAQVDRKKCRGCGKCVAACPQHLISLAPAANVIQVRCSNQDRGPAARKACPNSCIGCGVCERVCPMGAVHVIDGRAVIDDEKCVACGMCATKCPRGAIHDANGIMAVR</sequence>
<keyword evidence="1" id="KW-0004">4Fe-4S</keyword>
<dbReference type="RefSeq" id="WP_090863495.1">
    <property type="nucleotide sequence ID" value="NZ_JBQKGK010000006.1"/>
</dbReference>
<dbReference type="InterPro" id="IPR017896">
    <property type="entry name" value="4Fe4S_Fe-S-bd"/>
</dbReference>
<dbReference type="Pfam" id="PF13237">
    <property type="entry name" value="Fer4_10"/>
    <property type="match status" value="1"/>
</dbReference>
<dbReference type="GeneID" id="78695569"/>
<reference evidence="7" key="1">
    <citation type="submission" date="2016-10" db="EMBL/GenBank/DDBJ databases">
        <authorList>
            <person name="Varghese N."/>
            <person name="Submissions S."/>
        </authorList>
    </citation>
    <scope>NUCLEOTIDE SEQUENCE [LARGE SCALE GENOMIC DNA]</scope>
    <source>
        <strain evidence="7">DSM 22620</strain>
    </source>
</reference>
<dbReference type="PROSITE" id="PS00198">
    <property type="entry name" value="4FE4S_FER_1"/>
    <property type="match status" value="1"/>
</dbReference>
<dbReference type="PANTHER" id="PTHR43687">
    <property type="entry name" value="ADENYLYLSULFATE REDUCTASE, BETA SUBUNIT"/>
    <property type="match status" value="1"/>
</dbReference>
<evidence type="ECO:0000313" key="7">
    <source>
        <dbReference type="Proteomes" id="UP000199480"/>
    </source>
</evidence>
<name>A0A1H1N202_9ACTN</name>